<gene>
    <name evidence="1" type="ORF">PVK37_16505</name>
</gene>
<name>A0ABY7ZXU4_9ACTN</name>
<reference evidence="1 2" key="1">
    <citation type="submission" date="2023-02" db="EMBL/GenBank/DDBJ databases">
        <authorList>
            <person name="Mo P."/>
        </authorList>
    </citation>
    <scope>NUCLEOTIDE SEQUENCE [LARGE SCALE GENOMIC DNA]</scope>
    <source>
        <strain evidence="1 2">HUAS 3</strain>
    </source>
</reference>
<accession>A0ABY7ZXU4</accession>
<dbReference type="Proteomes" id="UP001219605">
    <property type="component" value="Chromosome"/>
</dbReference>
<proteinExistence type="predicted"/>
<keyword evidence="2" id="KW-1185">Reference proteome</keyword>
<protein>
    <submittedName>
        <fullName evidence="1">Flavin reductase</fullName>
    </submittedName>
</protein>
<evidence type="ECO:0000313" key="1">
    <source>
        <dbReference type="EMBL" id="WDZ87891.1"/>
    </source>
</evidence>
<dbReference type="RefSeq" id="WP_275034912.1">
    <property type="nucleotide sequence ID" value="NZ_CP118615.1"/>
</dbReference>
<evidence type="ECO:0000313" key="2">
    <source>
        <dbReference type="Proteomes" id="UP001219605"/>
    </source>
</evidence>
<organism evidence="1 2">
    <name type="scientific">Micromonospora cathayae</name>
    <dbReference type="NCBI Taxonomy" id="3028804"/>
    <lineage>
        <taxon>Bacteria</taxon>
        <taxon>Bacillati</taxon>
        <taxon>Actinomycetota</taxon>
        <taxon>Actinomycetes</taxon>
        <taxon>Micromonosporales</taxon>
        <taxon>Micromonosporaceae</taxon>
        <taxon>Micromonospora</taxon>
    </lineage>
</organism>
<dbReference type="EMBL" id="CP118615">
    <property type="protein sequence ID" value="WDZ87891.1"/>
    <property type="molecule type" value="Genomic_DNA"/>
</dbReference>
<sequence>MCGAAWPCSPAKLGLLARYRDDRVGLLVFLGARLVEAAAELPADVDLYARFVTWARQRTGGDRHGP</sequence>